<protein>
    <recommendedName>
        <fullName evidence="3">Acid-resistance membrane protein</fullName>
    </recommendedName>
</protein>
<dbReference type="EMBL" id="CABR01000113">
    <property type="protein sequence ID" value="CBI10937.1"/>
    <property type="molecule type" value="Genomic_DNA"/>
</dbReference>
<feature type="transmembrane region" description="Helical" evidence="1">
    <location>
        <begin position="41"/>
        <end position="61"/>
    </location>
</feature>
<proteinExistence type="predicted"/>
<feature type="transmembrane region" description="Helical" evidence="1">
    <location>
        <begin position="128"/>
        <end position="146"/>
    </location>
</feature>
<dbReference type="AlphaFoldDB" id="E6QUL4"/>
<name>E6QUL4_9ZZZZ</name>
<comment type="caution">
    <text evidence="2">The sequence shown here is derived from an EMBL/GenBank/DDBJ whole genome shotgun (WGS) entry which is preliminary data.</text>
</comment>
<evidence type="ECO:0008006" key="3">
    <source>
        <dbReference type="Google" id="ProtNLM"/>
    </source>
</evidence>
<dbReference type="InterPro" id="IPR052712">
    <property type="entry name" value="Acid_resist_chaperone_HdeD"/>
</dbReference>
<feature type="transmembrane region" description="Helical" evidence="1">
    <location>
        <begin position="152"/>
        <end position="175"/>
    </location>
</feature>
<keyword evidence="1" id="KW-1133">Transmembrane helix</keyword>
<keyword evidence="1" id="KW-0812">Transmembrane</keyword>
<reference evidence="2" key="1">
    <citation type="submission" date="2009-10" db="EMBL/GenBank/DDBJ databases">
        <title>Diversity of trophic interactions inside an arsenic-rich microbial ecosystem.</title>
        <authorList>
            <person name="Bertin P.N."/>
            <person name="Heinrich-Salmeron A."/>
            <person name="Pelletier E."/>
            <person name="Goulhen-Chollet F."/>
            <person name="Arsene-Ploetze F."/>
            <person name="Gallien S."/>
            <person name="Calteau A."/>
            <person name="Vallenet D."/>
            <person name="Casiot C."/>
            <person name="Chane-Woon-Ming B."/>
            <person name="Giloteaux L."/>
            <person name="Barakat M."/>
            <person name="Bonnefoy V."/>
            <person name="Bruneel O."/>
            <person name="Chandler M."/>
            <person name="Cleiss J."/>
            <person name="Duran R."/>
            <person name="Elbaz-Poulichet F."/>
            <person name="Fonknechten N."/>
            <person name="Lauga B."/>
            <person name="Mornico D."/>
            <person name="Ortet P."/>
            <person name="Schaeffer C."/>
            <person name="Siguier P."/>
            <person name="Alexander Thil Smith A."/>
            <person name="Van Dorsselaer A."/>
            <person name="Weissenbach J."/>
            <person name="Medigue C."/>
            <person name="Le Paslier D."/>
        </authorList>
    </citation>
    <scope>NUCLEOTIDE SEQUENCE</scope>
</reference>
<dbReference type="Pfam" id="PF03729">
    <property type="entry name" value="DUF308"/>
    <property type="match status" value="2"/>
</dbReference>
<keyword evidence="1" id="KW-0472">Membrane</keyword>
<feature type="transmembrane region" description="Helical" evidence="1">
    <location>
        <begin position="14"/>
        <end position="35"/>
    </location>
</feature>
<evidence type="ECO:0000313" key="2">
    <source>
        <dbReference type="EMBL" id="CBI10937.1"/>
    </source>
</evidence>
<dbReference type="PANTHER" id="PTHR34989:SF1">
    <property type="entry name" value="PROTEIN HDED"/>
    <property type="match status" value="1"/>
</dbReference>
<dbReference type="PANTHER" id="PTHR34989">
    <property type="entry name" value="PROTEIN HDED"/>
    <property type="match status" value="1"/>
</dbReference>
<dbReference type="InterPro" id="IPR005325">
    <property type="entry name" value="DUF308_memb"/>
</dbReference>
<organism evidence="2">
    <name type="scientific">mine drainage metagenome</name>
    <dbReference type="NCBI Taxonomy" id="410659"/>
    <lineage>
        <taxon>unclassified sequences</taxon>
        <taxon>metagenomes</taxon>
        <taxon>ecological metagenomes</taxon>
    </lineage>
</organism>
<sequence length="177" mass="19384">MNMLPVNEKMLGKFGPYTLVTGILLVILGTIGIIFPIIMSWVTTVFVGWLLFIGGIFWGVHTYNYSPKNVVDWLKPALLLITGSLVLFYPAPGVAVVGLLLAFYLLLDALGSFALAQSIHPARGWGWMVFNGVISALLAILFLIGWPTTSLWLVGLYVGISLVFDGWALITIGWLSR</sequence>
<gene>
    <name evidence="2" type="ORF">CARN7_1740</name>
</gene>
<evidence type="ECO:0000256" key="1">
    <source>
        <dbReference type="SAM" id="Phobius"/>
    </source>
</evidence>
<dbReference type="GO" id="GO:0005886">
    <property type="term" value="C:plasma membrane"/>
    <property type="evidence" value="ECO:0007669"/>
    <property type="project" value="TreeGrafter"/>
</dbReference>
<accession>E6QUL4</accession>